<proteinExistence type="predicted"/>
<evidence type="ECO:0000313" key="8">
    <source>
        <dbReference type="EMBL" id="BAI68906.1"/>
    </source>
</evidence>
<dbReference type="InterPro" id="IPR025944">
    <property type="entry name" value="Sigma_54_int_dom_CS"/>
</dbReference>
<feature type="domain" description="Sigma-54 factor interaction" evidence="6">
    <location>
        <begin position="131"/>
        <end position="353"/>
    </location>
</feature>
<dbReference type="SUPFAM" id="SSF46689">
    <property type="entry name" value="Homeodomain-like"/>
    <property type="match status" value="1"/>
</dbReference>
<sequence>MERLLYTKDQHFRLEGFERVEELPEDISKSLVIVDIDSVGLSCLPDLLEGENIAVAVTGKRIPGYTIKLVSLGFYHVLFKPVSSNKLKELLRSLESLERERDVILLPEEENLSGELCKELCSIVGDPEGKMRDVLLKIGKAAPLDVPVLLLGETGVGKEVFAKALWKTSKRWNGPFVAVNCAAIPPELLEAELFGYEKGAFTGAFSSKEGLIESAKGGVLFLDEIGDLPLHIQPKLLRVLQEKKLRRLGSTKEVHCDFRLVCATNRDIKKLVKEGLFREDLYYRISAVEIHIPPLRSRREDIPLLINCMLRNLSKEIGKRIRGYTEGFLKKALTYSWPGNVRELENALRRAITLCKGEVLRAEDLEVEHQDYSQENLEDALKEEVKRLLTEGEGNLYYRLMDRVSKIIVGEAFSFLGRNYSRTAKVLGINRITLKRILQKTSSPEKALSFLQE</sequence>
<dbReference type="SUPFAM" id="SSF52172">
    <property type="entry name" value="CheY-like"/>
    <property type="match status" value="1"/>
</dbReference>
<dbReference type="PROSITE" id="PS00688">
    <property type="entry name" value="SIGMA54_INTERACT_3"/>
    <property type="match status" value="1"/>
</dbReference>
<reference evidence="8 9" key="1">
    <citation type="journal article" date="2010" name="J. Bacteriol.">
        <title>Complete genome sequence of the thermophilic, obligately chemolithoautotrophic hydrogen-oxidizing bacterium Hydrogenobacter thermophilus TK-6.</title>
        <authorList>
            <person name="Arai H."/>
            <person name="Kanbe H."/>
            <person name="Ishii M."/>
            <person name="Igarashi Y."/>
        </authorList>
    </citation>
    <scope>NUCLEOTIDE SEQUENCE [LARGE SCALE GENOMIC DNA]</scope>
    <source>
        <strain evidence="9">DSM 6534 / IAM 12695 / TK-6 [Tokyo]</strain>
    </source>
</reference>
<dbReference type="InterPro" id="IPR001789">
    <property type="entry name" value="Sig_transdc_resp-reg_receiver"/>
</dbReference>
<dbReference type="KEGG" id="hte:Hydth_0440"/>
<feature type="domain" description="Response regulatory" evidence="7">
    <location>
        <begin position="1"/>
        <end position="95"/>
    </location>
</feature>
<keyword evidence="3" id="KW-0805">Transcription regulation</keyword>
<dbReference type="Gene3D" id="1.10.8.60">
    <property type="match status" value="1"/>
</dbReference>
<evidence type="ECO:0000259" key="6">
    <source>
        <dbReference type="PROSITE" id="PS50045"/>
    </source>
</evidence>
<dbReference type="InterPro" id="IPR025662">
    <property type="entry name" value="Sigma_54_int_dom_ATP-bd_1"/>
</dbReference>
<dbReference type="Gene3D" id="3.40.50.300">
    <property type="entry name" value="P-loop containing nucleotide triphosphate hydrolases"/>
    <property type="match status" value="1"/>
</dbReference>
<evidence type="ECO:0000256" key="3">
    <source>
        <dbReference type="ARBA" id="ARBA00023015"/>
    </source>
</evidence>
<dbReference type="SMART" id="SM00382">
    <property type="entry name" value="AAA"/>
    <property type="match status" value="1"/>
</dbReference>
<keyword evidence="1" id="KW-0547">Nucleotide-binding</keyword>
<dbReference type="InterPro" id="IPR003593">
    <property type="entry name" value="AAA+_ATPase"/>
</dbReference>
<name>D3DGF4_HYDTT</name>
<dbReference type="PANTHER" id="PTHR32071:SF14">
    <property type="entry name" value="TRANSCRIPTIONAL REGULATORY PROTEIN RTCR"/>
    <property type="match status" value="1"/>
</dbReference>
<protein>
    <submittedName>
        <fullName evidence="8">Sigma 54 dependent transcriptional regulator</fullName>
    </submittedName>
</protein>
<dbReference type="InterPro" id="IPR011006">
    <property type="entry name" value="CheY-like_superfamily"/>
</dbReference>
<dbReference type="Pfam" id="PF25601">
    <property type="entry name" value="AAA_lid_14"/>
    <property type="match status" value="1"/>
</dbReference>
<evidence type="ECO:0000313" key="9">
    <source>
        <dbReference type="Proteomes" id="UP000002574"/>
    </source>
</evidence>
<dbReference type="InterPro" id="IPR027417">
    <property type="entry name" value="P-loop_NTPase"/>
</dbReference>
<dbReference type="PROSITE" id="PS50110">
    <property type="entry name" value="RESPONSE_REGULATORY"/>
    <property type="match status" value="1"/>
</dbReference>
<dbReference type="GO" id="GO:0006355">
    <property type="term" value="P:regulation of DNA-templated transcription"/>
    <property type="evidence" value="ECO:0007669"/>
    <property type="project" value="InterPro"/>
</dbReference>
<dbReference type="GO" id="GO:0005524">
    <property type="term" value="F:ATP binding"/>
    <property type="evidence" value="ECO:0007669"/>
    <property type="project" value="UniProtKB-KW"/>
</dbReference>
<keyword evidence="9" id="KW-1185">Reference proteome</keyword>
<dbReference type="EMBL" id="AP011112">
    <property type="protein sequence ID" value="BAI68906.1"/>
    <property type="molecule type" value="Genomic_DNA"/>
</dbReference>
<keyword evidence="5" id="KW-0597">Phosphoprotein</keyword>
<dbReference type="SUPFAM" id="SSF52540">
    <property type="entry name" value="P-loop containing nucleoside triphosphate hydrolases"/>
    <property type="match status" value="1"/>
</dbReference>
<dbReference type="PANTHER" id="PTHR32071">
    <property type="entry name" value="TRANSCRIPTIONAL REGULATORY PROTEIN"/>
    <property type="match status" value="1"/>
</dbReference>
<dbReference type="Proteomes" id="UP000002574">
    <property type="component" value="Chromosome"/>
</dbReference>
<keyword evidence="4" id="KW-0804">Transcription</keyword>
<dbReference type="KEGG" id="hth:HTH_0442"/>
<organism evidence="8 9">
    <name type="scientific">Hydrogenobacter thermophilus (strain DSM 6534 / IAM 12695 / TK-6)</name>
    <dbReference type="NCBI Taxonomy" id="608538"/>
    <lineage>
        <taxon>Bacteria</taxon>
        <taxon>Pseudomonadati</taxon>
        <taxon>Aquificota</taxon>
        <taxon>Aquificia</taxon>
        <taxon>Aquificales</taxon>
        <taxon>Aquificaceae</taxon>
        <taxon>Hydrogenobacter</taxon>
    </lineage>
</organism>
<feature type="modified residue" description="4-aspartylphosphate" evidence="5">
    <location>
        <position position="35"/>
    </location>
</feature>
<dbReference type="Pfam" id="PF00158">
    <property type="entry name" value="Sigma54_activat"/>
    <property type="match status" value="1"/>
</dbReference>
<evidence type="ECO:0000256" key="4">
    <source>
        <dbReference type="ARBA" id="ARBA00023163"/>
    </source>
</evidence>
<keyword evidence="2" id="KW-0067">ATP-binding</keyword>
<evidence type="ECO:0000259" key="7">
    <source>
        <dbReference type="PROSITE" id="PS50110"/>
    </source>
</evidence>
<dbReference type="RefSeq" id="WP_012963089.1">
    <property type="nucleotide sequence ID" value="NC_013799.1"/>
</dbReference>
<gene>
    <name evidence="8" type="ordered locus">HTH_0442</name>
</gene>
<dbReference type="PROSITE" id="PS50045">
    <property type="entry name" value="SIGMA54_INTERACT_4"/>
    <property type="match status" value="1"/>
</dbReference>
<dbReference type="eggNOG" id="COG2204">
    <property type="taxonomic scope" value="Bacteria"/>
</dbReference>
<dbReference type="PROSITE" id="PS00675">
    <property type="entry name" value="SIGMA54_INTERACT_1"/>
    <property type="match status" value="1"/>
</dbReference>
<dbReference type="AlphaFoldDB" id="D3DGF4"/>
<dbReference type="OrthoDB" id="9334at2"/>
<accession>D3DGF4</accession>
<dbReference type="CDD" id="cd00009">
    <property type="entry name" value="AAA"/>
    <property type="match status" value="1"/>
</dbReference>
<dbReference type="InterPro" id="IPR009057">
    <property type="entry name" value="Homeodomain-like_sf"/>
</dbReference>
<evidence type="ECO:0000256" key="5">
    <source>
        <dbReference type="PROSITE-ProRule" id="PRU00169"/>
    </source>
</evidence>
<dbReference type="FunFam" id="3.40.50.300:FF:000006">
    <property type="entry name" value="DNA-binding transcriptional regulator NtrC"/>
    <property type="match status" value="1"/>
</dbReference>
<dbReference type="Gene3D" id="1.10.10.60">
    <property type="entry name" value="Homeodomain-like"/>
    <property type="match status" value="1"/>
</dbReference>
<dbReference type="InterPro" id="IPR058031">
    <property type="entry name" value="AAA_lid_NorR"/>
</dbReference>
<dbReference type="InterPro" id="IPR002078">
    <property type="entry name" value="Sigma_54_int"/>
</dbReference>
<evidence type="ECO:0000256" key="2">
    <source>
        <dbReference type="ARBA" id="ARBA00022840"/>
    </source>
</evidence>
<dbReference type="STRING" id="608538.HTH_0442"/>
<dbReference type="GO" id="GO:0000160">
    <property type="term" value="P:phosphorelay signal transduction system"/>
    <property type="evidence" value="ECO:0007669"/>
    <property type="project" value="InterPro"/>
</dbReference>
<evidence type="ECO:0000256" key="1">
    <source>
        <dbReference type="ARBA" id="ARBA00022741"/>
    </source>
</evidence>